<keyword evidence="14" id="KW-0333">Golgi apparatus</keyword>
<dbReference type="InterPro" id="IPR007484">
    <property type="entry name" value="Peptidase_M28"/>
</dbReference>
<evidence type="ECO:0000256" key="8">
    <source>
        <dbReference type="ARBA" id="ARBA00022670"/>
    </source>
</evidence>
<dbReference type="InterPro" id="IPR039866">
    <property type="entry name" value="CPQ"/>
</dbReference>
<dbReference type="SUPFAM" id="SSF53187">
    <property type="entry name" value="Zn-dependent exopeptidases"/>
    <property type="match status" value="1"/>
</dbReference>
<evidence type="ECO:0000256" key="17">
    <source>
        <dbReference type="ARBA" id="ARBA00023180"/>
    </source>
</evidence>
<keyword evidence="9" id="KW-0479">Metal-binding</keyword>
<evidence type="ECO:0000259" key="22">
    <source>
        <dbReference type="Pfam" id="PF04389"/>
    </source>
</evidence>
<keyword evidence="24" id="KW-1185">Reference proteome</keyword>
<feature type="chain" id="PRO_5046281214" description="Carboxypeptidase Q" evidence="21">
    <location>
        <begin position="21"/>
        <end position="457"/>
    </location>
</feature>
<evidence type="ECO:0000256" key="18">
    <source>
        <dbReference type="ARBA" id="ARBA00023228"/>
    </source>
</evidence>
<evidence type="ECO:0000256" key="14">
    <source>
        <dbReference type="ARBA" id="ARBA00023034"/>
    </source>
</evidence>
<evidence type="ECO:0000256" key="9">
    <source>
        <dbReference type="ARBA" id="ARBA00022723"/>
    </source>
</evidence>
<comment type="subunit">
    <text evidence="19">Homodimer. The monomeric form is inactive while the homodimer is active.</text>
</comment>
<evidence type="ECO:0000313" key="23">
    <source>
        <dbReference type="EMBL" id="MFC5551615.1"/>
    </source>
</evidence>
<dbReference type="PANTHER" id="PTHR12053">
    <property type="entry name" value="PROTEASE FAMILY M28 PLASMA GLUTAMATE CARBOXYPEPTIDASE-RELATED"/>
    <property type="match status" value="1"/>
</dbReference>
<keyword evidence="15" id="KW-0482">Metalloprotease</keyword>
<keyword evidence="8" id="KW-0645">Protease</keyword>
<feature type="signal peptide" evidence="21">
    <location>
        <begin position="1"/>
        <end position="20"/>
    </location>
</feature>
<name>A0ABW0S6F6_9BURK</name>
<keyword evidence="13" id="KW-0862">Zinc</keyword>
<organism evidence="23 24">
    <name type="scientific">Massilia aerilata</name>
    <dbReference type="NCBI Taxonomy" id="453817"/>
    <lineage>
        <taxon>Bacteria</taxon>
        <taxon>Pseudomonadati</taxon>
        <taxon>Pseudomonadota</taxon>
        <taxon>Betaproteobacteria</taxon>
        <taxon>Burkholderiales</taxon>
        <taxon>Oxalobacteraceae</taxon>
        <taxon>Telluria group</taxon>
        <taxon>Massilia</taxon>
    </lineage>
</organism>
<dbReference type="PANTHER" id="PTHR12053:SF3">
    <property type="entry name" value="CARBOXYPEPTIDASE Q"/>
    <property type="match status" value="1"/>
</dbReference>
<keyword evidence="7" id="KW-0121">Carboxypeptidase</keyword>
<evidence type="ECO:0000256" key="10">
    <source>
        <dbReference type="ARBA" id="ARBA00022729"/>
    </source>
</evidence>
<dbReference type="Proteomes" id="UP001596086">
    <property type="component" value="Unassembled WGS sequence"/>
</dbReference>
<evidence type="ECO:0000256" key="11">
    <source>
        <dbReference type="ARBA" id="ARBA00022801"/>
    </source>
</evidence>
<sequence length="457" mass="48868">MMRRCLSLLFGCALCSAALGQAPPAPERRLIDEIAARAELMSNLEQLCDEVGPRLTGSPGLAAAQQWAMARLRAYGAVNVHLEAYDMGRPWLRGTARARLLNANGMALDVVQKGWTAGTARPVRADVALLDVKTLDEFKAVAPSLRGKLVLVESAPKATPEQRKDPARYFAAATQAIHDAGLAGVLLVSMKENGLRDMWGGPRSLFDRHAAIITREHASMLKRLLARGIVPRVELALNGGFGAHAAMAHNVVADYPGSDETGEMVVLGAHLDSWDLGAGATDNGSGTVAMLEVLRAYHALGLRPKRSLRIVLFSGEEQGLLGSRAYVAAHRDELARIQAVLVQDSGAGRITAFPDMRNDAWYAALTRAVAPAASLGPVDVVYGMAGGSDFEAFANLGVPAFPAMQDERDYRSHTQHSQVDSFEHVDRANLVQAAQVLAVVAWGLANGERLPRSAPAK</sequence>
<evidence type="ECO:0000256" key="15">
    <source>
        <dbReference type="ARBA" id="ARBA00023049"/>
    </source>
</evidence>
<evidence type="ECO:0000313" key="24">
    <source>
        <dbReference type="Proteomes" id="UP001596086"/>
    </source>
</evidence>
<evidence type="ECO:0000256" key="3">
    <source>
        <dbReference type="ARBA" id="ARBA00004555"/>
    </source>
</evidence>
<dbReference type="Gene3D" id="3.40.630.10">
    <property type="entry name" value="Zn peptidases"/>
    <property type="match status" value="1"/>
</dbReference>
<comment type="subcellular location">
    <subcellularLocation>
        <location evidence="1">Endoplasmic reticulum</location>
    </subcellularLocation>
    <subcellularLocation>
        <location evidence="3">Golgi apparatus</location>
    </subcellularLocation>
    <subcellularLocation>
        <location evidence="2">Lysosome</location>
    </subcellularLocation>
    <subcellularLocation>
        <location evidence="4">Secreted</location>
    </subcellularLocation>
</comment>
<gene>
    <name evidence="23" type="ORF">ACFPO9_24115</name>
</gene>
<feature type="domain" description="Peptidase M28" evidence="22">
    <location>
        <begin position="250"/>
        <end position="439"/>
    </location>
</feature>
<evidence type="ECO:0000256" key="1">
    <source>
        <dbReference type="ARBA" id="ARBA00004240"/>
    </source>
</evidence>
<keyword evidence="16" id="KW-0865">Zymogen</keyword>
<evidence type="ECO:0000256" key="6">
    <source>
        <dbReference type="ARBA" id="ARBA00022525"/>
    </source>
</evidence>
<evidence type="ECO:0000256" key="7">
    <source>
        <dbReference type="ARBA" id="ARBA00022645"/>
    </source>
</evidence>
<evidence type="ECO:0000256" key="4">
    <source>
        <dbReference type="ARBA" id="ARBA00004613"/>
    </source>
</evidence>
<dbReference type="Gene3D" id="3.50.30.30">
    <property type="match status" value="1"/>
</dbReference>
<evidence type="ECO:0000256" key="21">
    <source>
        <dbReference type="SAM" id="SignalP"/>
    </source>
</evidence>
<keyword evidence="6" id="KW-0964">Secreted</keyword>
<keyword evidence="10 21" id="KW-0732">Signal</keyword>
<keyword evidence="12" id="KW-0256">Endoplasmic reticulum</keyword>
<keyword evidence="18" id="KW-0458">Lysosome</keyword>
<evidence type="ECO:0000256" key="12">
    <source>
        <dbReference type="ARBA" id="ARBA00022824"/>
    </source>
</evidence>
<protein>
    <recommendedName>
        <fullName evidence="5">Carboxypeptidase Q</fullName>
    </recommendedName>
    <alternativeName>
        <fullName evidence="20">Plasma glutamate carboxypeptidase</fullName>
    </alternativeName>
</protein>
<evidence type="ECO:0000256" key="20">
    <source>
        <dbReference type="ARBA" id="ARBA00033328"/>
    </source>
</evidence>
<dbReference type="EMBL" id="JBHSMZ010000024">
    <property type="protein sequence ID" value="MFC5551615.1"/>
    <property type="molecule type" value="Genomic_DNA"/>
</dbReference>
<evidence type="ECO:0000256" key="19">
    <source>
        <dbReference type="ARBA" id="ARBA00025833"/>
    </source>
</evidence>
<accession>A0ABW0S6F6</accession>
<evidence type="ECO:0000256" key="13">
    <source>
        <dbReference type="ARBA" id="ARBA00022833"/>
    </source>
</evidence>
<reference evidence="24" key="1">
    <citation type="journal article" date="2019" name="Int. J. Syst. Evol. Microbiol.">
        <title>The Global Catalogue of Microorganisms (GCM) 10K type strain sequencing project: providing services to taxonomists for standard genome sequencing and annotation.</title>
        <authorList>
            <consortium name="The Broad Institute Genomics Platform"/>
            <consortium name="The Broad Institute Genome Sequencing Center for Infectious Disease"/>
            <person name="Wu L."/>
            <person name="Ma J."/>
        </authorList>
    </citation>
    <scope>NUCLEOTIDE SEQUENCE [LARGE SCALE GENOMIC DNA]</scope>
    <source>
        <strain evidence="24">CGMCC 4.5798</strain>
    </source>
</reference>
<dbReference type="Pfam" id="PF04389">
    <property type="entry name" value="Peptidase_M28"/>
    <property type="match status" value="1"/>
</dbReference>
<proteinExistence type="predicted"/>
<evidence type="ECO:0000256" key="2">
    <source>
        <dbReference type="ARBA" id="ARBA00004371"/>
    </source>
</evidence>
<evidence type="ECO:0000256" key="5">
    <source>
        <dbReference type="ARBA" id="ARBA00014116"/>
    </source>
</evidence>
<dbReference type="RefSeq" id="WP_379775981.1">
    <property type="nucleotide sequence ID" value="NZ_JBHSMZ010000024.1"/>
</dbReference>
<comment type="caution">
    <text evidence="23">The sequence shown here is derived from an EMBL/GenBank/DDBJ whole genome shotgun (WGS) entry which is preliminary data.</text>
</comment>
<keyword evidence="11" id="KW-0378">Hydrolase</keyword>
<keyword evidence="17" id="KW-0325">Glycoprotein</keyword>
<evidence type="ECO:0000256" key="16">
    <source>
        <dbReference type="ARBA" id="ARBA00023145"/>
    </source>
</evidence>